<protein>
    <submittedName>
        <fullName evidence="2">Uncharacterized protein</fullName>
    </submittedName>
</protein>
<feature type="compositionally biased region" description="Low complexity" evidence="1">
    <location>
        <begin position="239"/>
        <end position="257"/>
    </location>
</feature>
<feature type="region of interest" description="Disordered" evidence="1">
    <location>
        <begin position="553"/>
        <end position="577"/>
    </location>
</feature>
<dbReference type="GeneID" id="91007996"/>
<dbReference type="EMBL" id="QAYE01000001">
    <property type="protein sequence ID" value="PTW49368.1"/>
    <property type="molecule type" value="Genomic_DNA"/>
</dbReference>
<name>A0A2T5UCY7_9SPHN</name>
<feature type="region of interest" description="Disordered" evidence="1">
    <location>
        <begin position="239"/>
        <end position="283"/>
    </location>
</feature>
<gene>
    <name evidence="2" type="ORF">C8J25_101876</name>
</gene>
<dbReference type="PANTHER" id="PTHR23216">
    <property type="entry name" value="NUCLEOLAR AND COILED-BODY PHOSPHOPROTEIN 1"/>
    <property type="match status" value="1"/>
</dbReference>
<feature type="region of interest" description="Disordered" evidence="1">
    <location>
        <begin position="1112"/>
        <end position="1140"/>
    </location>
</feature>
<feature type="compositionally biased region" description="Polar residues" evidence="1">
    <location>
        <begin position="825"/>
        <end position="837"/>
    </location>
</feature>
<feature type="compositionally biased region" description="Low complexity" evidence="1">
    <location>
        <begin position="838"/>
        <end position="849"/>
    </location>
</feature>
<feature type="compositionally biased region" description="Low complexity" evidence="1">
    <location>
        <begin position="560"/>
        <end position="577"/>
    </location>
</feature>
<dbReference type="PANTHER" id="PTHR23216:SF1">
    <property type="entry name" value="NUCLEOLAR AND COILED-BODY PHOSPHOPROTEIN 1"/>
    <property type="match status" value="1"/>
</dbReference>
<dbReference type="RefSeq" id="WP_146173289.1">
    <property type="nucleotide sequence ID" value="NZ_QAYE01000001.1"/>
</dbReference>
<dbReference type="InterPro" id="IPR039191">
    <property type="entry name" value="Nopp140-like"/>
</dbReference>
<dbReference type="Proteomes" id="UP000244013">
    <property type="component" value="Unassembled WGS sequence"/>
</dbReference>
<proteinExistence type="predicted"/>
<feature type="region of interest" description="Disordered" evidence="1">
    <location>
        <begin position="822"/>
        <end position="849"/>
    </location>
</feature>
<feature type="region of interest" description="Disordered" evidence="1">
    <location>
        <begin position="1661"/>
        <end position="1684"/>
    </location>
</feature>
<evidence type="ECO:0000256" key="1">
    <source>
        <dbReference type="SAM" id="MobiDB-lite"/>
    </source>
</evidence>
<comment type="caution">
    <text evidence="2">The sequence shown here is derived from an EMBL/GenBank/DDBJ whole genome shotgun (WGS) entry which is preliminary data.</text>
</comment>
<evidence type="ECO:0000313" key="2">
    <source>
        <dbReference type="EMBL" id="PTW49368.1"/>
    </source>
</evidence>
<feature type="compositionally biased region" description="Low complexity" evidence="1">
    <location>
        <begin position="1129"/>
        <end position="1140"/>
    </location>
</feature>
<dbReference type="OrthoDB" id="7172230at2"/>
<evidence type="ECO:0000313" key="3">
    <source>
        <dbReference type="Proteomes" id="UP000244013"/>
    </source>
</evidence>
<sequence length="2457" mass="247156">MSQVSEITVRWTPETSGRVSGIQIESRIVGGTWSVVAESLDPAIGVTTFTSNAPGAEVEVRARYRMISGVFGPYDEIDLITAEIKTPWVDIIGDDRPDDNATVGAPEWTNIGDKPVPEVLNDIGNAKGNAQTAVDALKNTAGQIVPVTELLGDISDLQTVYGDTASSKANAEAAAASQAVAQSAASNASQAFTDSKTARDAAQAAQALALTNANTATGAKNDAQTALAGANTAKTAAESAKTAAETARTNAQTAQTASETAKGLSQTAQTAAQTARDAAATSATNATSTFTNTTRTAAQLFPSDFSRLGQFFTRANDGQNVSSITADASNSFPTDSKYGVIYQMNANGSAYGGRVSTVGYFQPVAGRRYRAEAIVNLVSVNTTTGTTVSLAQRANNSSFAYATDYAGGLRNSLSTVGVWTTLYHEFDGSALLAQNVNVVYSRPYVVASGTAASGNIASFDGVLQIASFRFLDITEVYNAQTSATAAAGSASTATTKASEAGSSATSATGSANTATTKAQNASDSATAASNSASAASSSSNAAGQSASAAKISETNASTKAGEASTSASNSAGSESNALGSKNAAAASASQAANSATAAGGSATAANTSAGTATTQAGLAGNSATAANTANVAATSAAMGASYLDVAYAWDFTGSALNGFGAGGATLTAGANGALLTNTGTDPIFVTPTVSILGSRYTRVVVDFVRVTARTAGNWEANMYWNNANHGESGTYVVTALNKSLADVAVGERAQLIFDINSAPSVASADWLGSTTTRLRFDFDNGAAGSAAVRILSVRVLGADGMAPAKNASAAAGSASTATTKATEAGQSASAAKTSETNAGTKAGEASTSASAASSSASDALGSKNAAGTSATNAATSASQAGGSATAAGTSATNAGTSATNAGNSATAANLSAVSAASSFGAATLTASALMPSDFNLDGRFFTANFGGNPATNTSLAADSTFSYQTVSGIGRVLQVSVGPGASVNAANFGVIRLVAGRKYRVSTRARVTAAAAGSAPVLYAMSLNSNYGYTPSASVSVGITATTSWTDTSVVIDGTAAIANGGVWLRANVATNTTASAPATTIFQYQFILVEDITESSTAAAQAAAAVTSASTATTKANEAGQSASAAKTSETNASTSAGNASTYANNASTSASNALGSANTATTQAGVASSSQAAAVLTAVNMHPTTFEQGISFFGGDGGSLTPGATLENSGGVNVFRNTSSNSYDVLTWKTCVVNKPANKWKVRARVGNIQGVASSVEIRLAGYTLQAPVPGSRSSYQGAGRATPADGFIWVEAVFDAPDVNANPFVRPEIVINYGPGVTDTFVRVMALELADVTGETNAAGSATAAAGSASTATTKANEAGQSASAASGSATAASTSAGNAGTSASQASTSASNALGSANSAASSATVSATTAKDSAADNVNDGRSPGAAMSLWSYNDYNNTAPLLRLSNDTNFTTVNGQLRINSGAYHVHPVAPMRVQDGKRYRAYARVRLTADGSQSAGHNLYVTYWDINGNLLAGNTVLVQQIANFTVADGFKELSRDISTNGVGGSAVMATGTAFMRVMYRSSGAPTEVALLYIEDVEAQRAAQDSATASAGSASTASASKDAAGQSASAANTSATNAGTSAGQAATSASNASTSASNALGSANTASTQAGLAAGSANGAAGSANAANTSAGTAGTAATNAGTSASAAQTSNLSAIATALNMHPTTFEQKELFFGGDGGSTVPIGTFENVSGVWTIRNNDGANYGTVSWKTCVANKVGKWKVRAKVGNISGIASAVQLRISSYATQAPTGNRISYAAADRPTPANGFTWVEAIFDGADVINNPWVKPELIINYGSGTTSTLVRVMALELVDVTGEVNAGASATLAATSASTASTKADAASGSASTATTAASNAASYRDAASTSASNASTSANNASSSAASASTSATISSSYSGSSFTINDKFANWTNAASYPVGYSTWTAGGNWRFERQPGYGSAYCIRTLNDVPNVNSGFQQSFTIHNGVWVVEATVMLDGGTWSGAGMSVSGVFNYHFASEPDTNGVVSSNTGAGSVRTWSKMFTNNNNIGTAATLYGMHGWEDGFRGVDPKYLRWYSLRVRPATSGEIQGGAALTLSNTNTANISTLTSTVASNQQALASRATTLEARAFAGGNQLSNTIFPNANTAGWSTSNYGGGVFGWAVNFAGDNWHPVGENVLGVYQSNRAGGDTKGRWHSERMTITGGAYYCIYVQSASHRALNEVIAEWYRADGSSAGVSYSGQQWTGGGGNTAAGFAPLGFKSVQAPSDAVQLVMTLSKSDTVAGQSDSYAWFWRPYIGLARPNQDEYNPYSPGSGSAVLNAVAARVTQSESVVAGIDGKVKAYLTQEVSAGDGRAIVSVRADGQTGSSNIDLAASQIRLLTPGANNGYTTALSVDSGEAVFAGKLRVGLNKSGARTEIETNQIRVYDANGTMRVRLGVW</sequence>
<feature type="compositionally biased region" description="Low complexity" evidence="1">
    <location>
        <begin position="266"/>
        <end position="283"/>
    </location>
</feature>
<organism evidence="2 3">
    <name type="scientific">Sphingomonas faeni</name>
    <dbReference type="NCBI Taxonomy" id="185950"/>
    <lineage>
        <taxon>Bacteria</taxon>
        <taxon>Pseudomonadati</taxon>
        <taxon>Pseudomonadota</taxon>
        <taxon>Alphaproteobacteria</taxon>
        <taxon>Sphingomonadales</taxon>
        <taxon>Sphingomonadaceae</taxon>
        <taxon>Sphingomonas</taxon>
    </lineage>
</organism>
<feature type="region of interest" description="Disordered" evidence="1">
    <location>
        <begin position="488"/>
        <end position="522"/>
    </location>
</feature>
<reference evidence="2 3" key="1">
    <citation type="submission" date="2018-04" db="EMBL/GenBank/DDBJ databases">
        <title>Genomic Encyclopedia of Type Strains, Phase III (KMG-III): the genomes of soil and plant-associated and newly described type strains.</title>
        <authorList>
            <person name="Whitman W."/>
        </authorList>
    </citation>
    <scope>NUCLEOTIDE SEQUENCE [LARGE SCALE GENOMIC DNA]</scope>
    <source>
        <strain evidence="2 3">MA-olki</strain>
    </source>
</reference>
<accession>A0A2T5UCY7</accession>